<dbReference type="AlphaFoldDB" id="A0A2B4T2P2"/>
<organism evidence="3 4">
    <name type="scientific">Stylophora pistillata</name>
    <name type="common">Smooth cauliflower coral</name>
    <dbReference type="NCBI Taxonomy" id="50429"/>
    <lineage>
        <taxon>Eukaryota</taxon>
        <taxon>Metazoa</taxon>
        <taxon>Cnidaria</taxon>
        <taxon>Anthozoa</taxon>
        <taxon>Hexacorallia</taxon>
        <taxon>Scleractinia</taxon>
        <taxon>Astrocoeniina</taxon>
        <taxon>Pocilloporidae</taxon>
        <taxon>Stylophora</taxon>
    </lineage>
</organism>
<protein>
    <submittedName>
        <fullName evidence="3">Collagen alpha-1(VII) chain</fullName>
    </submittedName>
</protein>
<keyword evidence="3" id="KW-0176">Collagen</keyword>
<dbReference type="PANTHER" id="PTHR24637">
    <property type="entry name" value="COLLAGEN"/>
    <property type="match status" value="1"/>
</dbReference>
<dbReference type="Proteomes" id="UP000225706">
    <property type="component" value="Unassembled WGS sequence"/>
</dbReference>
<dbReference type="Gene3D" id="2.60.120.200">
    <property type="match status" value="1"/>
</dbReference>
<sequence length="459" mass="49370">MADKRFLLVIVYITLCCLAENNGRNPPKIVTKHGSLVLKAGEEGDIIFEPGQGKKVFIGGNALNMSAVSGAKGEKGDQGSQGPAGAKGEKGEMGPPGRVTSMNGRVNMTGLPGEKGEQGDQGQPGNPGLNGTKGQKGEPGIQGLAGKNGSDGIQGPSGAKGTKGEPGQQGPPGPLFNTLTQTTLRCENASDHGSVRFMSGFLQVCTKLGWQKLAYQGGLCEELNVPQINHEAFQRSTFGVLLQFNGNLDVNLSPNTTLNNITTEYQGNAGGQNITQYIQSVMGQAVKLKGLEYINLHGIPANFWSGDEWSVMTLLKFHDDGLLGNNKDILVLGDGIAANNEGFHLGLRQQKVMYGFYSSDTLGSQTLYYGKWYHITWTWTKANGIRKIFVNGKIDKSADKTSSYRGISGKTQIGTWWSGNNGLKTNVEIDNLYIIDEAIEYPRLNQQLCYAKAFNLNMP</sequence>
<proteinExistence type="predicted"/>
<keyword evidence="2" id="KW-0732">Signal</keyword>
<dbReference type="Pfam" id="PF13385">
    <property type="entry name" value="Laminin_G_3"/>
    <property type="match status" value="1"/>
</dbReference>
<gene>
    <name evidence="3" type="primary">COL7A1</name>
    <name evidence="3" type="ORF">AWC38_SpisGene88</name>
</gene>
<evidence type="ECO:0000313" key="4">
    <source>
        <dbReference type="Proteomes" id="UP000225706"/>
    </source>
</evidence>
<name>A0A2B4T2P2_STYPI</name>
<dbReference type="GO" id="GO:0005581">
    <property type="term" value="C:collagen trimer"/>
    <property type="evidence" value="ECO:0007669"/>
    <property type="project" value="UniProtKB-KW"/>
</dbReference>
<feature type="chain" id="PRO_5012654161" evidence="2">
    <location>
        <begin position="20"/>
        <end position="459"/>
    </location>
</feature>
<comment type="caution">
    <text evidence="3">The sequence shown here is derived from an EMBL/GenBank/DDBJ whole genome shotgun (WGS) entry which is preliminary data.</text>
</comment>
<dbReference type="EMBL" id="LSMT01000001">
    <property type="protein sequence ID" value="PFX34875.1"/>
    <property type="molecule type" value="Genomic_DNA"/>
</dbReference>
<evidence type="ECO:0000256" key="2">
    <source>
        <dbReference type="SAM" id="SignalP"/>
    </source>
</evidence>
<feature type="signal peptide" evidence="2">
    <location>
        <begin position="1"/>
        <end position="19"/>
    </location>
</feature>
<reference evidence="4" key="1">
    <citation type="journal article" date="2017" name="bioRxiv">
        <title>Comparative analysis of the genomes of Stylophora pistillata and Acropora digitifera provides evidence for extensive differences between species of corals.</title>
        <authorList>
            <person name="Voolstra C.R."/>
            <person name="Li Y."/>
            <person name="Liew Y.J."/>
            <person name="Baumgarten S."/>
            <person name="Zoccola D."/>
            <person name="Flot J.-F."/>
            <person name="Tambutte S."/>
            <person name="Allemand D."/>
            <person name="Aranda M."/>
        </authorList>
    </citation>
    <scope>NUCLEOTIDE SEQUENCE [LARGE SCALE GENOMIC DNA]</scope>
</reference>
<feature type="region of interest" description="Disordered" evidence="1">
    <location>
        <begin position="69"/>
        <end position="175"/>
    </location>
</feature>
<dbReference type="STRING" id="50429.A0A2B4T2P2"/>
<accession>A0A2B4T2P2</accession>
<dbReference type="OrthoDB" id="5975376at2759"/>
<evidence type="ECO:0000313" key="3">
    <source>
        <dbReference type="EMBL" id="PFX34875.1"/>
    </source>
</evidence>
<keyword evidence="4" id="KW-1185">Reference proteome</keyword>
<dbReference type="InterPro" id="IPR013320">
    <property type="entry name" value="ConA-like_dom_sf"/>
</dbReference>
<dbReference type="SUPFAM" id="SSF49899">
    <property type="entry name" value="Concanavalin A-like lectins/glucanases"/>
    <property type="match status" value="1"/>
</dbReference>
<evidence type="ECO:0000256" key="1">
    <source>
        <dbReference type="SAM" id="MobiDB-lite"/>
    </source>
</evidence>